<organism evidence="2 3">
    <name type="scientific">Kaistia nematophila</name>
    <dbReference type="NCBI Taxonomy" id="2994654"/>
    <lineage>
        <taxon>Bacteria</taxon>
        <taxon>Pseudomonadati</taxon>
        <taxon>Pseudomonadota</taxon>
        <taxon>Alphaproteobacteria</taxon>
        <taxon>Hyphomicrobiales</taxon>
        <taxon>Kaistiaceae</taxon>
        <taxon>Kaistia</taxon>
    </lineage>
</organism>
<gene>
    <name evidence="2" type="ORF">OSH07_05445</name>
</gene>
<dbReference type="EMBL" id="JAPKNK010000002">
    <property type="protein sequence ID" value="MCX5568629.1"/>
    <property type="molecule type" value="Genomic_DNA"/>
</dbReference>
<keyword evidence="3" id="KW-1185">Reference proteome</keyword>
<accession>A0A9X3DZ44</accession>
<protein>
    <submittedName>
        <fullName evidence="2">Hydantoinase B/oxoprolinase family protein</fullName>
    </submittedName>
</protein>
<dbReference type="PANTHER" id="PTHR11365">
    <property type="entry name" value="5-OXOPROLINASE RELATED"/>
    <property type="match status" value="1"/>
</dbReference>
<name>A0A9X3DZ44_9HYPH</name>
<dbReference type="GO" id="GO:0005829">
    <property type="term" value="C:cytosol"/>
    <property type="evidence" value="ECO:0007669"/>
    <property type="project" value="TreeGrafter"/>
</dbReference>
<evidence type="ECO:0000313" key="3">
    <source>
        <dbReference type="Proteomes" id="UP001144805"/>
    </source>
</evidence>
<dbReference type="PANTHER" id="PTHR11365:SF23">
    <property type="entry name" value="HYPOTHETICAL 5-OXOPROLINASE (EUROFUNG)-RELATED"/>
    <property type="match status" value="1"/>
</dbReference>
<dbReference type="GO" id="GO:0006749">
    <property type="term" value="P:glutathione metabolic process"/>
    <property type="evidence" value="ECO:0007669"/>
    <property type="project" value="TreeGrafter"/>
</dbReference>
<feature type="domain" description="Hydantoinase B/oxoprolinase" evidence="1">
    <location>
        <begin position="7"/>
        <end position="522"/>
    </location>
</feature>
<proteinExistence type="predicted"/>
<dbReference type="Pfam" id="PF02538">
    <property type="entry name" value="Hydantoinase_B"/>
    <property type="match status" value="1"/>
</dbReference>
<dbReference type="GO" id="GO:0017168">
    <property type="term" value="F:5-oxoprolinase (ATP-hydrolyzing) activity"/>
    <property type="evidence" value="ECO:0007669"/>
    <property type="project" value="TreeGrafter"/>
</dbReference>
<dbReference type="RefSeq" id="WP_266337601.1">
    <property type="nucleotide sequence ID" value="NZ_JAPKNK010000002.1"/>
</dbReference>
<dbReference type="InterPro" id="IPR003692">
    <property type="entry name" value="Hydantoinase_B"/>
</dbReference>
<dbReference type="AlphaFoldDB" id="A0A9X3DZ44"/>
<comment type="caution">
    <text evidence="2">The sequence shown here is derived from an EMBL/GenBank/DDBJ whole genome shotgun (WGS) entry which is preliminary data.</text>
</comment>
<dbReference type="InterPro" id="IPR045079">
    <property type="entry name" value="Oxoprolinase-like"/>
</dbReference>
<evidence type="ECO:0000313" key="2">
    <source>
        <dbReference type="EMBL" id="MCX5568629.1"/>
    </source>
</evidence>
<reference evidence="2" key="1">
    <citation type="submission" date="2022-11" db="EMBL/GenBank/DDBJ databases">
        <title>Biodiversity and phylogenetic relationships of bacteria.</title>
        <authorList>
            <person name="Machado R.A.R."/>
            <person name="Bhat A."/>
            <person name="Loulou A."/>
            <person name="Kallel S."/>
        </authorList>
    </citation>
    <scope>NUCLEOTIDE SEQUENCE</scope>
    <source>
        <strain evidence="2">K-TC2</strain>
    </source>
</reference>
<evidence type="ECO:0000259" key="1">
    <source>
        <dbReference type="Pfam" id="PF02538"/>
    </source>
</evidence>
<dbReference type="Proteomes" id="UP001144805">
    <property type="component" value="Unassembled WGS sequence"/>
</dbReference>
<sequence>MSADVDDPFTLDVIASSLSAAADEMFAVLRKAAMSPIIYEVLDVGTGITDARGELVSSGAGIPTFVGMLDKAVKAIIALTSPDDIQPGDVFATNDPYFGGVTHLNDVVLAMPVFAEGRLVAWTANVGHWSDLGGAVPGSMWTEARDIFAEGLRLPAVKLFEAGKPIKPVFAILKANSRLPDLLEGDLWASIASVRKGAERVERLVDSYGAATVENAIAGMFAYAEARSRQGLALLPKGRLQVEERLDDGSLWRAAIEITEDRFIVDLRDAPDESAKPNNLSRDGAIIACQLIFKMATAPDMVCNAGSFRPLEVLTREGSIFDPRPPAPQGYYFETRVRLYDMLWRGLAEASPERMPAGHFASICSIVVAGRHPAHGRRFTLVEPQVGGWGATATRDGINAQFSAGHGDTYNCPVEIAEARYGLDYRRLSLNDEPGGDGLHHGGKGIVSEYAVRGTETVMTAGFSRSVEPVWGLNGGEAGTTNRVEILRTDGSVERHAVASAVPVAPGDSIRITTAQGGGWGKRA</sequence>